<reference evidence="4 7" key="4">
    <citation type="submission" date="2020-04" db="EMBL/GenBank/DDBJ databases">
        <title>Complete Genomes and Methylome analysis of CBBP consortium that reverse antibiotic-induced susceptibility to vancomycin-resistant Enterococcus faecium infection.</title>
        <authorList>
            <person name="Fomenkov A."/>
            <person name="Zhang Z."/>
            <person name="Pamer E."/>
            <person name="Roberts R.J."/>
        </authorList>
    </citation>
    <scope>NUCLEOTIDE SEQUENCE [LARGE SCALE GENOMIC DNA]</scope>
    <source>
        <strain evidence="7">CBBP</strain>
        <strain evidence="4">CBBP-1</strain>
    </source>
</reference>
<dbReference type="Gene3D" id="3.40.50.2000">
    <property type="entry name" value="Glycogen Phosphorylase B"/>
    <property type="match status" value="1"/>
</dbReference>
<dbReference type="GO" id="GO:0016757">
    <property type="term" value="F:glycosyltransferase activity"/>
    <property type="evidence" value="ECO:0007669"/>
    <property type="project" value="InterPro"/>
</dbReference>
<evidence type="ECO:0000259" key="1">
    <source>
        <dbReference type="Pfam" id="PF00534"/>
    </source>
</evidence>
<dbReference type="EMBL" id="WKLT01000001">
    <property type="protein sequence ID" value="MRY56580.1"/>
    <property type="molecule type" value="Genomic_DNA"/>
</dbReference>
<dbReference type="EMBL" id="CP051672">
    <property type="protein sequence ID" value="QJE31120.1"/>
    <property type="molecule type" value="Genomic_DNA"/>
</dbReference>
<name>A0A1Y4IG63_PARDI</name>
<protein>
    <submittedName>
        <fullName evidence="2">Glycosyltransferase</fullName>
    </submittedName>
</protein>
<dbReference type="EMBL" id="NFJX01000011">
    <property type="protein sequence ID" value="OUP17970.1"/>
    <property type="molecule type" value="Genomic_DNA"/>
</dbReference>
<proteinExistence type="predicted"/>
<evidence type="ECO:0000313" key="2">
    <source>
        <dbReference type="EMBL" id="MRY56580.1"/>
    </source>
</evidence>
<keyword evidence="2" id="KW-0808">Transferase</keyword>
<reference evidence="5" key="1">
    <citation type="submission" date="2017-04" db="EMBL/GenBank/DDBJ databases">
        <title>Function of individual gut microbiota members based on whole genome sequencing of pure cultures obtained from chicken caecum.</title>
        <authorList>
            <person name="Medvecky M."/>
            <person name="Cejkova D."/>
            <person name="Polansky O."/>
            <person name="Karasova D."/>
            <person name="Kubasova T."/>
            <person name="Cizek A."/>
            <person name="Rychlik I."/>
        </authorList>
    </citation>
    <scope>NUCLEOTIDE SEQUENCE [LARGE SCALE GENOMIC DNA]</scope>
    <source>
        <strain evidence="5">An199</strain>
    </source>
</reference>
<reference evidence="3" key="2">
    <citation type="journal article" date="2018" name="BMC Genomics">
        <title>Whole genome sequencing and function prediction of 133 gut anaerobes isolated from chicken caecum in pure cultures.</title>
        <authorList>
            <person name="Medvecky M."/>
            <person name="Cejkova D."/>
            <person name="Polansky O."/>
            <person name="Karasova D."/>
            <person name="Kubasova T."/>
            <person name="Cizek A."/>
            <person name="Rychlik I."/>
        </authorList>
    </citation>
    <scope>NUCLEOTIDE SEQUENCE</scope>
    <source>
        <strain evidence="3">An199</strain>
    </source>
</reference>
<feature type="domain" description="Glycosyl transferase family 1" evidence="1">
    <location>
        <begin position="2"/>
        <end position="46"/>
    </location>
</feature>
<dbReference type="InterPro" id="IPR001296">
    <property type="entry name" value="Glyco_trans_1"/>
</dbReference>
<dbReference type="Proteomes" id="UP000195950">
    <property type="component" value="Unassembled WGS sequence"/>
</dbReference>
<sequence length="51" mass="5692">MIFFAGRIDEIKGVSSLIKAFHMVLEAHPNSRLLIAGNGDYTRAFQEAKNI</sequence>
<dbReference type="RefSeq" id="WP_082210337.1">
    <property type="nucleotide sequence ID" value="NZ_CAJTBS010000014.1"/>
</dbReference>
<dbReference type="SUPFAM" id="SSF53756">
    <property type="entry name" value="UDP-Glycosyltransferase/glycogen phosphorylase"/>
    <property type="match status" value="1"/>
</dbReference>
<dbReference type="AlphaFoldDB" id="A0A1Y4IG63"/>
<evidence type="ECO:0000313" key="7">
    <source>
        <dbReference type="Proteomes" id="UP000501982"/>
    </source>
</evidence>
<organism evidence="3 5">
    <name type="scientific">Parabacteroides distasonis</name>
    <dbReference type="NCBI Taxonomy" id="823"/>
    <lineage>
        <taxon>Bacteria</taxon>
        <taxon>Pseudomonadati</taxon>
        <taxon>Bacteroidota</taxon>
        <taxon>Bacteroidia</taxon>
        <taxon>Bacteroidales</taxon>
        <taxon>Tannerellaceae</taxon>
        <taxon>Parabacteroides</taxon>
    </lineage>
</organism>
<evidence type="ECO:0000313" key="4">
    <source>
        <dbReference type="EMBL" id="QJE31120.1"/>
    </source>
</evidence>
<dbReference type="Pfam" id="PF00534">
    <property type="entry name" value="Glycos_transf_1"/>
    <property type="match status" value="1"/>
</dbReference>
<gene>
    <name evidence="3" type="ORF">B5F32_12985</name>
    <name evidence="2" type="ORF">GKD59_01325</name>
    <name evidence="4" type="ORF">HHO38_15840</name>
</gene>
<dbReference type="Proteomes" id="UP000501982">
    <property type="component" value="Chromosome"/>
</dbReference>
<accession>A0A1Y4IG63</accession>
<evidence type="ECO:0000313" key="3">
    <source>
        <dbReference type="EMBL" id="OUP17970.1"/>
    </source>
</evidence>
<evidence type="ECO:0000313" key="5">
    <source>
        <dbReference type="Proteomes" id="UP000195950"/>
    </source>
</evidence>
<evidence type="ECO:0000313" key="6">
    <source>
        <dbReference type="Proteomes" id="UP000463337"/>
    </source>
</evidence>
<dbReference type="Proteomes" id="UP000463337">
    <property type="component" value="Unassembled WGS sequence"/>
</dbReference>
<reference evidence="2 6" key="3">
    <citation type="journal article" date="2019" name="Nat. Med.">
        <title>A library of human gut bacterial isolates paired with longitudinal multiomics data enables mechanistic microbiome research.</title>
        <authorList>
            <person name="Poyet M."/>
            <person name="Groussin M."/>
            <person name="Gibbons S.M."/>
            <person name="Avila-Pacheco J."/>
            <person name="Jiang X."/>
            <person name="Kearney S.M."/>
            <person name="Perrotta A.R."/>
            <person name="Berdy B."/>
            <person name="Zhao S."/>
            <person name="Lieberman T.D."/>
            <person name="Swanson P.K."/>
            <person name="Smith M."/>
            <person name="Roesemann S."/>
            <person name="Alexander J.E."/>
            <person name="Rich S.A."/>
            <person name="Livny J."/>
            <person name="Vlamakis H."/>
            <person name="Clish C."/>
            <person name="Bullock K."/>
            <person name="Deik A."/>
            <person name="Scott J."/>
            <person name="Pierce K.A."/>
            <person name="Xavier R.J."/>
            <person name="Alm E.J."/>
        </authorList>
    </citation>
    <scope>NUCLEOTIDE SEQUENCE [LARGE SCALE GENOMIC DNA]</scope>
    <source>
        <strain evidence="2 6">BIOML-A41</strain>
    </source>
</reference>